<dbReference type="Proteomes" id="UP001218362">
    <property type="component" value="Chromosome"/>
</dbReference>
<evidence type="ECO:0000313" key="2">
    <source>
        <dbReference type="EMBL" id="WEK45259.1"/>
    </source>
</evidence>
<dbReference type="Pfam" id="PF12706">
    <property type="entry name" value="Lactamase_B_2"/>
    <property type="match status" value="1"/>
</dbReference>
<gene>
    <name evidence="2" type="ORF">P0Y56_09445</name>
</gene>
<sequence length="324" mass="35995">MPRNRYYVGPESDHFDGRFFNIAPRTPDRGLRDVWRWRRTSTPTRWPDSVPITPTVPEAQCQNLRITIVGHACVLIQLGGLNLVTDPLWSERASPFSFAGPRRACPPGIAFADLPRIDAVLLSHNHYDHLDKATLRRLVARDDPRILTPLGNDAIVQRAIPRARIETGDWWDGFALGNGVEATIVPAQHWSARGVRDRRMALWGGFHVRSPFGSACFAGDTGYGDGSIFPAIRERLGAPDVALLPIGAYAPRWFMADQHTNPDEAVRIMQALGARRALGIHWGVFQLTDEGRDEPAELLARALAERGLSPECFPAAEPGQAFEF</sequence>
<dbReference type="InterPro" id="IPR001279">
    <property type="entry name" value="Metallo-B-lactamas"/>
</dbReference>
<dbReference type="KEGG" id="acob:P0Y56_09445"/>
<dbReference type="InterPro" id="IPR036866">
    <property type="entry name" value="RibonucZ/Hydroxyglut_hydro"/>
</dbReference>
<dbReference type="PANTHER" id="PTHR15032">
    <property type="entry name" value="N-ACYL-PHOSPHATIDYLETHANOLAMINE-HYDROLYZING PHOSPHOLIPASE D"/>
    <property type="match status" value="1"/>
</dbReference>
<dbReference type="AlphaFoldDB" id="A0AAJ5X764"/>
<proteinExistence type="predicted"/>
<dbReference type="GO" id="GO:0008270">
    <property type="term" value="F:zinc ion binding"/>
    <property type="evidence" value="ECO:0007669"/>
    <property type="project" value="InterPro"/>
</dbReference>
<evidence type="ECO:0000259" key="1">
    <source>
        <dbReference type="Pfam" id="PF12706"/>
    </source>
</evidence>
<organism evidence="2 3">
    <name type="scientific">Candidatus Andeanibacterium colombiense</name>
    <dbReference type="NCBI Taxonomy" id="3121345"/>
    <lineage>
        <taxon>Bacteria</taxon>
        <taxon>Pseudomonadati</taxon>
        <taxon>Pseudomonadota</taxon>
        <taxon>Alphaproteobacteria</taxon>
        <taxon>Sphingomonadales</taxon>
        <taxon>Sphingomonadaceae</taxon>
        <taxon>Candidatus Andeanibacterium</taxon>
    </lineage>
</organism>
<dbReference type="GO" id="GO:0070290">
    <property type="term" value="F:N-acylphosphatidylethanolamine-specific phospholipase D activity"/>
    <property type="evidence" value="ECO:0007669"/>
    <property type="project" value="InterPro"/>
</dbReference>
<feature type="domain" description="Metallo-beta-lactamase" evidence="1">
    <location>
        <begin position="82"/>
        <end position="282"/>
    </location>
</feature>
<dbReference type="PIRSF" id="PIRSF038896">
    <property type="entry name" value="NAPE-PLD"/>
    <property type="match status" value="1"/>
</dbReference>
<accession>A0AAJ5X764</accession>
<dbReference type="SUPFAM" id="SSF56281">
    <property type="entry name" value="Metallo-hydrolase/oxidoreductase"/>
    <property type="match status" value="1"/>
</dbReference>
<dbReference type="EMBL" id="CP119316">
    <property type="protein sequence ID" value="WEK45259.1"/>
    <property type="molecule type" value="Genomic_DNA"/>
</dbReference>
<dbReference type="GO" id="GO:0005737">
    <property type="term" value="C:cytoplasm"/>
    <property type="evidence" value="ECO:0007669"/>
    <property type="project" value="TreeGrafter"/>
</dbReference>
<dbReference type="PANTHER" id="PTHR15032:SF4">
    <property type="entry name" value="N-ACYL-PHOSPHATIDYLETHANOLAMINE-HYDROLYZING PHOSPHOLIPASE D"/>
    <property type="match status" value="1"/>
</dbReference>
<evidence type="ECO:0000313" key="3">
    <source>
        <dbReference type="Proteomes" id="UP001218362"/>
    </source>
</evidence>
<name>A0AAJ5X764_9SPHN</name>
<dbReference type="InterPro" id="IPR024884">
    <property type="entry name" value="NAPE-PLD"/>
</dbReference>
<protein>
    <submittedName>
        <fullName evidence="2">MBL fold metallo-hydrolase</fullName>
    </submittedName>
</protein>
<dbReference type="Gene3D" id="3.60.15.10">
    <property type="entry name" value="Ribonuclease Z/Hydroxyacylglutathione hydrolase-like"/>
    <property type="match status" value="1"/>
</dbReference>
<reference evidence="2" key="1">
    <citation type="submission" date="2023-03" db="EMBL/GenBank/DDBJ databases">
        <title>Andean soil-derived lignocellulolytic bacterial consortium as a source of novel taxa and putative plastic-active enzymes.</title>
        <authorList>
            <person name="Diaz-Garcia L."/>
            <person name="Chuvochina M."/>
            <person name="Feuerriegel G."/>
            <person name="Bunk B."/>
            <person name="Sproer C."/>
            <person name="Streit W.R."/>
            <person name="Rodriguez L.M."/>
            <person name="Overmann J."/>
            <person name="Jimenez D.J."/>
        </authorList>
    </citation>
    <scope>NUCLEOTIDE SEQUENCE</scope>
    <source>
        <strain evidence="2">MAG 26</strain>
    </source>
</reference>